<dbReference type="GO" id="GO:0042626">
    <property type="term" value="F:ATPase-coupled transmembrane transporter activity"/>
    <property type="evidence" value="ECO:0007669"/>
    <property type="project" value="TreeGrafter"/>
</dbReference>
<gene>
    <name evidence="6" type="ORF">LK10_09745</name>
</gene>
<evidence type="ECO:0000256" key="4">
    <source>
        <dbReference type="ARBA" id="ARBA00022840"/>
    </source>
</evidence>
<keyword evidence="4" id="KW-0067">ATP-binding</keyword>
<dbReference type="Gene3D" id="3.40.50.300">
    <property type="entry name" value="P-loop containing nucleotide triphosphate hydrolases"/>
    <property type="match status" value="2"/>
</dbReference>
<keyword evidence="2" id="KW-0813">Transport</keyword>
<dbReference type="InterPro" id="IPR017871">
    <property type="entry name" value="ABC_transporter-like_CS"/>
</dbReference>
<evidence type="ECO:0000313" key="6">
    <source>
        <dbReference type="EMBL" id="KHL03068.1"/>
    </source>
</evidence>
<dbReference type="InterPro" id="IPR003439">
    <property type="entry name" value="ABC_transporter-like_ATP-bd"/>
</dbReference>
<dbReference type="Proteomes" id="UP000030982">
    <property type="component" value="Unassembled WGS sequence"/>
</dbReference>
<name>A0A0B2AIG5_9MICC</name>
<accession>A0A0B2AIG5</accession>
<dbReference type="PANTHER" id="PTHR43553">
    <property type="entry name" value="HEAVY METAL TRANSPORTER"/>
    <property type="match status" value="1"/>
</dbReference>
<feature type="domain" description="ABC transporter" evidence="5">
    <location>
        <begin position="8"/>
        <end position="259"/>
    </location>
</feature>
<dbReference type="Pfam" id="PF00005">
    <property type="entry name" value="ABC_tran"/>
    <property type="match status" value="2"/>
</dbReference>
<proteinExistence type="inferred from homology"/>
<dbReference type="GO" id="GO:0005524">
    <property type="term" value="F:ATP binding"/>
    <property type="evidence" value="ECO:0007669"/>
    <property type="project" value="UniProtKB-KW"/>
</dbReference>
<keyword evidence="3" id="KW-0547">Nucleotide-binding</keyword>
<evidence type="ECO:0000259" key="5">
    <source>
        <dbReference type="PROSITE" id="PS50893"/>
    </source>
</evidence>
<comment type="caution">
    <text evidence="6">The sequence shown here is derived from an EMBL/GenBank/DDBJ whole genome shotgun (WGS) entry which is preliminary data.</text>
</comment>
<dbReference type="OrthoDB" id="501320at2"/>
<dbReference type="GO" id="GO:0016887">
    <property type="term" value="F:ATP hydrolysis activity"/>
    <property type="evidence" value="ECO:0007669"/>
    <property type="project" value="InterPro"/>
</dbReference>
<dbReference type="PROSITE" id="PS50893">
    <property type="entry name" value="ABC_TRANSPORTER_2"/>
    <property type="match status" value="2"/>
</dbReference>
<dbReference type="InterPro" id="IPR015856">
    <property type="entry name" value="ABC_transpr_CbiO/EcfA_su"/>
</dbReference>
<sequence>MSSLALGAHVRSFAYDDGCEPLLRNVRLELVPGSLTAVLGASGSGKSTLAKVLAGWAIAGGHGRLDGTLQLGRSGTAERLDFRGLPDDPRLRLGAWGQHVAYVPQRAADLLTGAAATVGEELAFALEQRGTPRAEMLVQVDSAARAVGLGEFLLRDPRRLSGGEQRRLAIACALVGRPDVVLLDEPSASLDAQGLVALSQLVDTLRTAGAAVVVFSAADDPIARAAGHWLLLEGGAVAAEGPPDEVEGSAAFTASGVLREGAATPRAPRLVGGDADAPTPLAELDRVTFVYPDAHHAERRRHREVSGPSMPVLDEASFAVLPGEVVALTGPNGAGKSTSLRHLAGLLRPQGGSVRIGGRDILAEPAGRVAATVGTLFQEPRDQLFERTALREVAFGLAGHRRGFLGASRDEAHTRALEALDAVGLVRHADAHPYELSMSEQRLLALATVLARQPRVLLLDEPTVGLDRFGLARLQAAVRRAAEGGAAVVLSTHALAWARRQADRGLVLAKGRFEEA</sequence>
<dbReference type="PANTHER" id="PTHR43553:SF24">
    <property type="entry name" value="ENERGY-COUPLING FACTOR TRANSPORTER ATP-BINDING PROTEIN ECFA1"/>
    <property type="match status" value="1"/>
</dbReference>
<feature type="domain" description="ABC transporter" evidence="5">
    <location>
        <begin position="282"/>
        <end position="516"/>
    </location>
</feature>
<organism evidence="6 7">
    <name type="scientific">Sinomonas humi</name>
    <dbReference type="NCBI Taxonomy" id="1338436"/>
    <lineage>
        <taxon>Bacteria</taxon>
        <taxon>Bacillati</taxon>
        <taxon>Actinomycetota</taxon>
        <taxon>Actinomycetes</taxon>
        <taxon>Micrococcales</taxon>
        <taxon>Micrococcaceae</taxon>
        <taxon>Sinomonas</taxon>
    </lineage>
</organism>
<protein>
    <recommendedName>
        <fullName evidence="5">ABC transporter domain-containing protein</fullName>
    </recommendedName>
</protein>
<dbReference type="AlphaFoldDB" id="A0A0B2AIG5"/>
<evidence type="ECO:0000256" key="3">
    <source>
        <dbReference type="ARBA" id="ARBA00022741"/>
    </source>
</evidence>
<reference evidence="6 7" key="1">
    <citation type="submission" date="2014-09" db="EMBL/GenBank/DDBJ databases">
        <title>Genome sequence of Sinomonas sp. MUSC 117.</title>
        <authorList>
            <person name="Lee L.-H."/>
        </authorList>
    </citation>
    <scope>NUCLEOTIDE SEQUENCE [LARGE SCALE GENOMIC DNA]</scope>
    <source>
        <strain evidence="6 7">MUSC 117</strain>
    </source>
</reference>
<dbReference type="STRING" id="1338436.LK10_09745"/>
<keyword evidence="7" id="KW-1185">Reference proteome</keyword>
<evidence type="ECO:0000256" key="1">
    <source>
        <dbReference type="ARBA" id="ARBA00005417"/>
    </source>
</evidence>
<dbReference type="PROSITE" id="PS00211">
    <property type="entry name" value="ABC_TRANSPORTER_1"/>
    <property type="match status" value="1"/>
</dbReference>
<dbReference type="SUPFAM" id="SSF52540">
    <property type="entry name" value="P-loop containing nucleoside triphosphate hydrolases"/>
    <property type="match status" value="2"/>
</dbReference>
<dbReference type="GO" id="GO:0043190">
    <property type="term" value="C:ATP-binding cassette (ABC) transporter complex"/>
    <property type="evidence" value="ECO:0007669"/>
    <property type="project" value="TreeGrafter"/>
</dbReference>
<evidence type="ECO:0000313" key="7">
    <source>
        <dbReference type="Proteomes" id="UP000030982"/>
    </source>
</evidence>
<dbReference type="EMBL" id="JTDL01000104">
    <property type="protein sequence ID" value="KHL03068.1"/>
    <property type="molecule type" value="Genomic_DNA"/>
</dbReference>
<dbReference type="InterPro" id="IPR050095">
    <property type="entry name" value="ECF_ABC_transporter_ATP-bd"/>
</dbReference>
<dbReference type="CDD" id="cd03225">
    <property type="entry name" value="ABC_cobalt_CbiO_domain1"/>
    <property type="match status" value="2"/>
</dbReference>
<dbReference type="InterPro" id="IPR003593">
    <property type="entry name" value="AAA+_ATPase"/>
</dbReference>
<evidence type="ECO:0000256" key="2">
    <source>
        <dbReference type="ARBA" id="ARBA00022448"/>
    </source>
</evidence>
<comment type="similarity">
    <text evidence="1">Belongs to the ABC transporter superfamily.</text>
</comment>
<dbReference type="RefSeq" id="WP_043122947.1">
    <property type="nucleotide sequence ID" value="NZ_JTDL01000104.1"/>
</dbReference>
<dbReference type="SMART" id="SM00382">
    <property type="entry name" value="AAA"/>
    <property type="match status" value="2"/>
</dbReference>
<dbReference type="InterPro" id="IPR027417">
    <property type="entry name" value="P-loop_NTPase"/>
</dbReference>